<dbReference type="PANTHER" id="PTHR15141">
    <property type="entry name" value="TRANSCRIPTION ELONGATION FACTOR B POLYPEPTIDE 3"/>
    <property type="match status" value="1"/>
</dbReference>
<organism evidence="2 3">
    <name type="scientific">Lophium mytilinum</name>
    <dbReference type="NCBI Taxonomy" id="390894"/>
    <lineage>
        <taxon>Eukaryota</taxon>
        <taxon>Fungi</taxon>
        <taxon>Dikarya</taxon>
        <taxon>Ascomycota</taxon>
        <taxon>Pezizomycotina</taxon>
        <taxon>Dothideomycetes</taxon>
        <taxon>Pleosporomycetidae</taxon>
        <taxon>Mytilinidiales</taxon>
        <taxon>Mytilinidiaceae</taxon>
        <taxon>Lophium</taxon>
    </lineage>
</organism>
<dbReference type="AlphaFoldDB" id="A0A6A6QMW6"/>
<evidence type="ECO:0000313" key="2">
    <source>
        <dbReference type="EMBL" id="KAF2493725.1"/>
    </source>
</evidence>
<accession>A0A6A6QMW6</accession>
<feature type="region of interest" description="Disordered" evidence="1">
    <location>
        <begin position="215"/>
        <end position="293"/>
    </location>
</feature>
<dbReference type="EMBL" id="MU004191">
    <property type="protein sequence ID" value="KAF2493725.1"/>
    <property type="molecule type" value="Genomic_DNA"/>
</dbReference>
<dbReference type="InterPro" id="IPR010684">
    <property type="entry name" value="RNA_pol_II_trans_fac_SIII_A"/>
</dbReference>
<dbReference type="Pfam" id="PF06881">
    <property type="entry name" value="Elongin_A"/>
    <property type="match status" value="1"/>
</dbReference>
<dbReference type="GO" id="GO:0070449">
    <property type="term" value="C:elongin complex"/>
    <property type="evidence" value="ECO:0007669"/>
    <property type="project" value="InterPro"/>
</dbReference>
<evidence type="ECO:0000256" key="1">
    <source>
        <dbReference type="SAM" id="MobiDB-lite"/>
    </source>
</evidence>
<evidence type="ECO:0000313" key="3">
    <source>
        <dbReference type="Proteomes" id="UP000799750"/>
    </source>
</evidence>
<name>A0A6A6QMW6_9PEZI</name>
<dbReference type="OrthoDB" id="21513at2759"/>
<feature type="compositionally biased region" description="Low complexity" evidence="1">
    <location>
        <begin position="215"/>
        <end position="228"/>
    </location>
</feature>
<sequence length="293" mass="32867">MGVGSLLSMARRCAIRHIDTLYDVGTTHPYSFWRPILLKVDDPAQLLTIETNCPQLRGHTGELWERFIQRDIPRWATKQQEPADPKNWAKFYQYLKKNSDAEQAAQEQALKETMRKLNDAKRKNTTTIIEAKTIVNPVKHRRLGGVTGPRAPPAAKNAKTALDKLKRSVYDARQGQPKAAMLPNKLLEERKGRVAKAPKSMVEDRKRIQLGAPRTKTWTSQATPTTATNVSSTPRTTDKAVMEQGAREKAAKEQAAREARLRALTAGGASAPMKKRKRPEVDPFMPAVKRTKS</sequence>
<dbReference type="Gene3D" id="6.10.250.3180">
    <property type="match status" value="1"/>
</dbReference>
<protein>
    <recommendedName>
        <fullName evidence="4">RNA polymerase II transcription factor SIII subunit A</fullName>
    </recommendedName>
</protein>
<dbReference type="PANTHER" id="PTHR15141:SF76">
    <property type="entry name" value="TRANSCRIPTION ELONGATION FACTOR B POLYPEPTIDE 3"/>
    <property type="match status" value="1"/>
</dbReference>
<dbReference type="Proteomes" id="UP000799750">
    <property type="component" value="Unassembled WGS sequence"/>
</dbReference>
<keyword evidence="3" id="KW-1185">Reference proteome</keyword>
<dbReference type="InterPro" id="IPR051870">
    <property type="entry name" value="Elongin-A_domain"/>
</dbReference>
<dbReference type="GO" id="GO:0006368">
    <property type="term" value="P:transcription elongation by RNA polymerase II"/>
    <property type="evidence" value="ECO:0007669"/>
    <property type="project" value="InterPro"/>
</dbReference>
<reference evidence="2" key="1">
    <citation type="journal article" date="2020" name="Stud. Mycol.">
        <title>101 Dothideomycetes genomes: a test case for predicting lifestyles and emergence of pathogens.</title>
        <authorList>
            <person name="Haridas S."/>
            <person name="Albert R."/>
            <person name="Binder M."/>
            <person name="Bloem J."/>
            <person name="Labutti K."/>
            <person name="Salamov A."/>
            <person name="Andreopoulos B."/>
            <person name="Baker S."/>
            <person name="Barry K."/>
            <person name="Bills G."/>
            <person name="Bluhm B."/>
            <person name="Cannon C."/>
            <person name="Castanera R."/>
            <person name="Culley D."/>
            <person name="Daum C."/>
            <person name="Ezra D."/>
            <person name="Gonzalez J."/>
            <person name="Henrissat B."/>
            <person name="Kuo A."/>
            <person name="Liang C."/>
            <person name="Lipzen A."/>
            <person name="Lutzoni F."/>
            <person name="Magnuson J."/>
            <person name="Mondo S."/>
            <person name="Nolan M."/>
            <person name="Ohm R."/>
            <person name="Pangilinan J."/>
            <person name="Park H.-J."/>
            <person name="Ramirez L."/>
            <person name="Alfaro M."/>
            <person name="Sun H."/>
            <person name="Tritt A."/>
            <person name="Yoshinaga Y."/>
            <person name="Zwiers L.-H."/>
            <person name="Turgeon B."/>
            <person name="Goodwin S."/>
            <person name="Spatafora J."/>
            <person name="Crous P."/>
            <person name="Grigoriev I."/>
        </authorList>
    </citation>
    <scope>NUCLEOTIDE SEQUENCE</scope>
    <source>
        <strain evidence="2">CBS 269.34</strain>
    </source>
</reference>
<evidence type="ECO:0008006" key="4">
    <source>
        <dbReference type="Google" id="ProtNLM"/>
    </source>
</evidence>
<feature type="compositionally biased region" description="Basic and acidic residues" evidence="1">
    <location>
        <begin position="236"/>
        <end position="261"/>
    </location>
</feature>
<proteinExistence type="predicted"/>
<gene>
    <name evidence="2" type="ORF">BU16DRAFT_527941</name>
</gene>